<evidence type="ECO:0000313" key="4">
    <source>
        <dbReference type="EMBL" id="MFC3915068.1"/>
    </source>
</evidence>
<dbReference type="InterPro" id="IPR010425">
    <property type="entry name" value="Caps_synth_GfcC-like_C"/>
</dbReference>
<gene>
    <name evidence="4" type="ORF">ACFOSS_16620</name>
</gene>
<organism evidence="4 5">
    <name type="scientific">Pseudaeromonas sharmana</name>
    <dbReference type="NCBI Taxonomy" id="328412"/>
    <lineage>
        <taxon>Bacteria</taxon>
        <taxon>Pseudomonadati</taxon>
        <taxon>Pseudomonadota</taxon>
        <taxon>Gammaproteobacteria</taxon>
        <taxon>Aeromonadales</taxon>
        <taxon>Aeromonadaceae</taxon>
        <taxon>Pseudaeromonas</taxon>
    </lineage>
</organism>
<keyword evidence="5" id="KW-1185">Reference proteome</keyword>
<reference evidence="5" key="1">
    <citation type="journal article" date="2019" name="Int. J. Syst. Evol. Microbiol.">
        <title>The Global Catalogue of Microorganisms (GCM) 10K type strain sequencing project: providing services to taxonomists for standard genome sequencing and annotation.</title>
        <authorList>
            <consortium name="The Broad Institute Genomics Platform"/>
            <consortium name="The Broad Institute Genome Sequencing Center for Infectious Disease"/>
            <person name="Wu L."/>
            <person name="Ma J."/>
        </authorList>
    </citation>
    <scope>NUCLEOTIDE SEQUENCE [LARGE SCALE GENOMIC DNA]</scope>
    <source>
        <strain evidence="5">CCUG 54939</strain>
    </source>
</reference>
<sequence>MYRFNTLAAVLLSALFCSQAMADARVQILYPGAELDEPPGQAVTLTGSPRLADALANVKMPAEIDWVGSRISTPAADAAMQQLQQQVLKNLNDVMLTAERQHEPEQAYNARLLLQMISRLHVAGRVAKQLDPDWVRIRAELNPRLEGDYTLRLAVRQPVVYVIGLTNGAESVALQPGLGAVDYLAERDWFMGAESRALYLCQPDGHIERLPAEYWSTLHREPMPGATLFIGLDESQLPAQYQRLNYQIATLLAARIAS</sequence>
<dbReference type="Gene3D" id="3.10.560.10">
    <property type="entry name" value="Outer membrane lipoprotein wza domain like"/>
    <property type="match status" value="1"/>
</dbReference>
<protein>
    <submittedName>
        <fullName evidence="4">Capsule biosynthesis GfcC D2 domain-containing protein</fullName>
    </submittedName>
</protein>
<feature type="chain" id="PRO_5046556156" evidence="1">
    <location>
        <begin position="23"/>
        <end position="258"/>
    </location>
</feature>
<evidence type="ECO:0000313" key="5">
    <source>
        <dbReference type="Proteomes" id="UP001595692"/>
    </source>
</evidence>
<evidence type="ECO:0000259" key="3">
    <source>
        <dbReference type="Pfam" id="PF20616"/>
    </source>
</evidence>
<accession>A0ABV8CSG9</accession>
<comment type="caution">
    <text evidence="4">The sequence shown here is derived from an EMBL/GenBank/DDBJ whole genome shotgun (WGS) entry which is preliminary data.</text>
</comment>
<dbReference type="EMBL" id="JBHSAF010000015">
    <property type="protein sequence ID" value="MFC3915068.1"/>
    <property type="molecule type" value="Genomic_DNA"/>
</dbReference>
<evidence type="ECO:0000259" key="2">
    <source>
        <dbReference type="Pfam" id="PF06251"/>
    </source>
</evidence>
<proteinExistence type="predicted"/>
<feature type="signal peptide" evidence="1">
    <location>
        <begin position="1"/>
        <end position="22"/>
    </location>
</feature>
<dbReference type="Gene3D" id="3.10.20.700">
    <property type="match status" value="1"/>
</dbReference>
<evidence type="ECO:0000256" key="1">
    <source>
        <dbReference type="SAM" id="SignalP"/>
    </source>
</evidence>
<feature type="domain" description="Capsule biosynthesis GfcC-like C-terminal" evidence="2">
    <location>
        <begin position="171"/>
        <end position="257"/>
    </location>
</feature>
<dbReference type="RefSeq" id="WP_377154716.1">
    <property type="nucleotide sequence ID" value="NZ_JBHSAF010000015.1"/>
</dbReference>
<dbReference type="Proteomes" id="UP001595692">
    <property type="component" value="Unassembled WGS sequence"/>
</dbReference>
<keyword evidence="1" id="KW-0732">Signal</keyword>
<dbReference type="Pfam" id="PF06251">
    <property type="entry name" value="Caps_syn_GfcC_C"/>
    <property type="match status" value="1"/>
</dbReference>
<dbReference type="InterPro" id="IPR046459">
    <property type="entry name" value="Caps_syn_GfcC_N"/>
</dbReference>
<dbReference type="Pfam" id="PF20616">
    <property type="entry name" value="Caps_syn_GfcC_N"/>
    <property type="match status" value="1"/>
</dbReference>
<name>A0ABV8CSG9_9GAMM</name>
<feature type="domain" description="Capsule biosynthesis GfcC-like N-terminal" evidence="3">
    <location>
        <begin position="41"/>
        <end position="153"/>
    </location>
</feature>